<feature type="region of interest" description="Disordered" evidence="1">
    <location>
        <begin position="1"/>
        <end position="81"/>
    </location>
</feature>
<protein>
    <submittedName>
        <fullName evidence="2">Uncharacterized protein</fullName>
    </submittedName>
</protein>
<organism evidence="2 3">
    <name type="scientific">Cichlidogyrus casuarinus</name>
    <dbReference type="NCBI Taxonomy" id="1844966"/>
    <lineage>
        <taxon>Eukaryota</taxon>
        <taxon>Metazoa</taxon>
        <taxon>Spiralia</taxon>
        <taxon>Lophotrochozoa</taxon>
        <taxon>Platyhelminthes</taxon>
        <taxon>Monogenea</taxon>
        <taxon>Monopisthocotylea</taxon>
        <taxon>Dactylogyridea</taxon>
        <taxon>Ancyrocephalidae</taxon>
        <taxon>Cichlidogyrus</taxon>
    </lineage>
</organism>
<keyword evidence="3" id="KW-1185">Reference proteome</keyword>
<comment type="caution">
    <text evidence="2">The sequence shown here is derived from an EMBL/GenBank/DDBJ whole genome shotgun (WGS) entry which is preliminary data.</text>
</comment>
<feature type="compositionally biased region" description="Basic and acidic residues" evidence="1">
    <location>
        <begin position="23"/>
        <end position="38"/>
    </location>
</feature>
<evidence type="ECO:0000256" key="1">
    <source>
        <dbReference type="SAM" id="MobiDB-lite"/>
    </source>
</evidence>
<reference evidence="2 3" key="1">
    <citation type="submission" date="2024-11" db="EMBL/GenBank/DDBJ databases">
        <title>Adaptive evolution of stress response genes in parasites aligns with host niche diversity.</title>
        <authorList>
            <person name="Hahn C."/>
            <person name="Resl P."/>
        </authorList>
    </citation>
    <scope>NUCLEOTIDE SEQUENCE [LARGE SCALE GENOMIC DNA]</scope>
    <source>
        <strain evidence="2">EGGRZ-B1_66</strain>
        <tissue evidence="2">Body</tissue>
    </source>
</reference>
<proteinExistence type="predicted"/>
<dbReference type="EMBL" id="JBJKFK010002796">
    <property type="protein sequence ID" value="KAL3310610.1"/>
    <property type="molecule type" value="Genomic_DNA"/>
</dbReference>
<sequence length="341" mass="40060">MEFTCNQARKMRNRERLSPAVPKRRESSNSKSRERRMSDTGVVPSDNKPVTMRREVIKSGRAKSGIIDGPISRRRGVRDHTSCNLEIPSTERRRSRDSSLIRDTANFLRRSYQKGKHLMENLKNQDDGLSSHHKYHMWDEDKENGFRIRQILITPPAADSHYLLSKSQVCSRSKDKNQNKLMENILSILQQVEIRVPKASDELQREKWFGAMRTLMKGTFSGYELFRNAVEYLPHGTRFNEISQEFTTRTIRHKRFAWNQVEEFQSHVQDTIFHDLSFEGTFTMQKCDKLYEYEVKWNVEGPLNEQNLREKSKIRVIDNNKGTEYIDLATDKVLTHGIHKI</sequence>
<gene>
    <name evidence="2" type="ORF">Ciccas_010822</name>
</gene>
<accession>A0ABD2PT49</accession>
<feature type="non-terminal residue" evidence="2">
    <location>
        <position position="341"/>
    </location>
</feature>
<evidence type="ECO:0000313" key="3">
    <source>
        <dbReference type="Proteomes" id="UP001626550"/>
    </source>
</evidence>
<dbReference type="AlphaFoldDB" id="A0ABD2PT49"/>
<name>A0ABD2PT49_9PLAT</name>
<dbReference type="Proteomes" id="UP001626550">
    <property type="component" value="Unassembled WGS sequence"/>
</dbReference>
<evidence type="ECO:0000313" key="2">
    <source>
        <dbReference type="EMBL" id="KAL3310610.1"/>
    </source>
</evidence>